<comment type="caution">
    <text evidence="1">The sequence shown here is derived from an EMBL/GenBank/DDBJ whole genome shotgun (WGS) entry which is preliminary data.</text>
</comment>
<name>A0A9D3UEC4_9ROSI</name>
<evidence type="ECO:0000313" key="2">
    <source>
        <dbReference type="Proteomes" id="UP000828251"/>
    </source>
</evidence>
<reference evidence="1 2" key="1">
    <citation type="journal article" date="2021" name="Plant Biotechnol. J.">
        <title>Multi-omics assisted identification of the key and species-specific regulatory components of drought-tolerant mechanisms in Gossypium stocksii.</title>
        <authorList>
            <person name="Yu D."/>
            <person name="Ke L."/>
            <person name="Zhang D."/>
            <person name="Wu Y."/>
            <person name="Sun Y."/>
            <person name="Mei J."/>
            <person name="Sun J."/>
            <person name="Sun Y."/>
        </authorList>
    </citation>
    <scope>NUCLEOTIDE SEQUENCE [LARGE SCALE GENOMIC DNA]</scope>
    <source>
        <strain evidence="2">cv. E1</strain>
        <tissue evidence="1">Leaf</tissue>
    </source>
</reference>
<keyword evidence="2" id="KW-1185">Reference proteome</keyword>
<gene>
    <name evidence="1" type="ORF">J1N35_040835</name>
</gene>
<organism evidence="1 2">
    <name type="scientific">Gossypium stocksii</name>
    <dbReference type="NCBI Taxonomy" id="47602"/>
    <lineage>
        <taxon>Eukaryota</taxon>
        <taxon>Viridiplantae</taxon>
        <taxon>Streptophyta</taxon>
        <taxon>Embryophyta</taxon>
        <taxon>Tracheophyta</taxon>
        <taxon>Spermatophyta</taxon>
        <taxon>Magnoliopsida</taxon>
        <taxon>eudicotyledons</taxon>
        <taxon>Gunneridae</taxon>
        <taxon>Pentapetalae</taxon>
        <taxon>rosids</taxon>
        <taxon>malvids</taxon>
        <taxon>Malvales</taxon>
        <taxon>Malvaceae</taxon>
        <taxon>Malvoideae</taxon>
        <taxon>Gossypium</taxon>
    </lineage>
</organism>
<protein>
    <submittedName>
        <fullName evidence="1">Uncharacterized protein</fullName>
    </submittedName>
</protein>
<dbReference type="Proteomes" id="UP000828251">
    <property type="component" value="Unassembled WGS sequence"/>
</dbReference>
<accession>A0A9D3UEC4</accession>
<evidence type="ECO:0000313" key="1">
    <source>
        <dbReference type="EMBL" id="KAH1039092.1"/>
    </source>
</evidence>
<proteinExistence type="predicted"/>
<dbReference type="EMBL" id="JAIQCV010000012">
    <property type="protein sequence ID" value="KAH1039092.1"/>
    <property type="molecule type" value="Genomic_DNA"/>
</dbReference>
<dbReference type="AlphaFoldDB" id="A0A9D3UEC4"/>
<sequence>MEASDNRIEGCCGRVTTGSALAVFTHKFKRRSVSVVRDFPSGCGRMTASKYSLTIPAVRDFSLGCGRVTTSNYCLTKQITIDRSSEGK</sequence>